<sequence>MDSGGHDRGGSGYQSPEGSAVRARAAAWPPGVPDSDAETTTPVRTSRRRPAASSPGVDQSARDQRPSPGGDVPGGDAPGGDAPGGGTRQRPSRGFGLVAWLRREVVFAVVLVGVAGGFGLVSQNRWRRGLLLIGVVLVVAGCARLALPARRVGLLAVRGRVFDTLLLLVLGGAVIGLTTAVPYLGP</sequence>
<name>A0ABT0JTN6_9ACTN</name>
<gene>
    <name evidence="3" type="ORF">MXD59_03820</name>
</gene>
<keyword evidence="2" id="KW-0812">Transmembrane</keyword>
<dbReference type="RefSeq" id="WP_248823430.1">
    <property type="nucleotide sequence ID" value="NZ_JALKFT010000002.1"/>
</dbReference>
<dbReference type="EMBL" id="JALKFT010000002">
    <property type="protein sequence ID" value="MCK9874918.1"/>
    <property type="molecule type" value="Genomic_DNA"/>
</dbReference>
<feature type="transmembrane region" description="Helical" evidence="2">
    <location>
        <begin position="129"/>
        <end position="149"/>
    </location>
</feature>
<keyword evidence="2" id="KW-1133">Transmembrane helix</keyword>
<protein>
    <submittedName>
        <fullName evidence="3">DUF3017 domain-containing protein</fullName>
    </submittedName>
</protein>
<feature type="transmembrane region" description="Helical" evidence="2">
    <location>
        <begin position="105"/>
        <end position="123"/>
    </location>
</feature>
<dbReference type="Pfam" id="PF11222">
    <property type="entry name" value="DUF3017"/>
    <property type="match status" value="1"/>
</dbReference>
<proteinExistence type="predicted"/>
<feature type="transmembrane region" description="Helical" evidence="2">
    <location>
        <begin position="161"/>
        <end position="184"/>
    </location>
</feature>
<comment type="caution">
    <text evidence="3">The sequence shown here is derived from an EMBL/GenBank/DDBJ whole genome shotgun (WGS) entry which is preliminary data.</text>
</comment>
<dbReference type="InterPro" id="IPR021385">
    <property type="entry name" value="DUF3017"/>
</dbReference>
<keyword evidence="4" id="KW-1185">Reference proteome</keyword>
<evidence type="ECO:0000256" key="2">
    <source>
        <dbReference type="SAM" id="Phobius"/>
    </source>
</evidence>
<organism evidence="3 4">
    <name type="scientific">Frankia umida</name>
    <dbReference type="NCBI Taxonomy" id="573489"/>
    <lineage>
        <taxon>Bacteria</taxon>
        <taxon>Bacillati</taxon>
        <taxon>Actinomycetota</taxon>
        <taxon>Actinomycetes</taxon>
        <taxon>Frankiales</taxon>
        <taxon>Frankiaceae</taxon>
        <taxon>Frankia</taxon>
    </lineage>
</organism>
<evidence type="ECO:0000256" key="1">
    <source>
        <dbReference type="SAM" id="MobiDB-lite"/>
    </source>
</evidence>
<accession>A0ABT0JTN6</accession>
<evidence type="ECO:0000313" key="4">
    <source>
        <dbReference type="Proteomes" id="UP001201873"/>
    </source>
</evidence>
<reference evidence="3 4" key="1">
    <citation type="submission" date="2022-04" db="EMBL/GenBank/DDBJ databases">
        <title>Genome diversity in the genus Frankia.</title>
        <authorList>
            <person name="Carlos-Shanley C."/>
            <person name="Hahn D."/>
        </authorList>
    </citation>
    <scope>NUCLEOTIDE SEQUENCE [LARGE SCALE GENOMIC DNA]</scope>
    <source>
        <strain evidence="3 4">Ag45/Mut15</strain>
    </source>
</reference>
<keyword evidence="2" id="KW-0472">Membrane</keyword>
<feature type="compositionally biased region" description="Gly residues" evidence="1">
    <location>
        <begin position="71"/>
        <end position="87"/>
    </location>
</feature>
<feature type="region of interest" description="Disordered" evidence="1">
    <location>
        <begin position="1"/>
        <end position="90"/>
    </location>
</feature>
<evidence type="ECO:0000313" key="3">
    <source>
        <dbReference type="EMBL" id="MCK9874918.1"/>
    </source>
</evidence>
<dbReference type="Proteomes" id="UP001201873">
    <property type="component" value="Unassembled WGS sequence"/>
</dbReference>